<dbReference type="SUPFAM" id="SSF46689">
    <property type="entry name" value="Homeodomain-like"/>
    <property type="match status" value="2"/>
</dbReference>
<evidence type="ECO:0000313" key="6">
    <source>
        <dbReference type="Proteomes" id="UP001165041"/>
    </source>
</evidence>
<name>A0A9W6V0R2_9ACTN</name>
<evidence type="ECO:0000256" key="2">
    <source>
        <dbReference type="ARBA" id="ARBA00023125"/>
    </source>
</evidence>
<dbReference type="SUPFAM" id="SSF51182">
    <property type="entry name" value="RmlC-like cupins"/>
    <property type="match status" value="1"/>
</dbReference>
<evidence type="ECO:0000256" key="1">
    <source>
        <dbReference type="ARBA" id="ARBA00023015"/>
    </source>
</evidence>
<dbReference type="PROSITE" id="PS01124">
    <property type="entry name" value="HTH_ARAC_FAMILY_2"/>
    <property type="match status" value="1"/>
</dbReference>
<dbReference type="Pfam" id="PF12833">
    <property type="entry name" value="HTH_18"/>
    <property type="match status" value="1"/>
</dbReference>
<accession>A0A9W6V0R2</accession>
<gene>
    <name evidence="5" type="ORF">Kpho02_34330</name>
</gene>
<keyword evidence="2" id="KW-0238">DNA-binding</keyword>
<dbReference type="Proteomes" id="UP001165041">
    <property type="component" value="Unassembled WGS sequence"/>
</dbReference>
<dbReference type="GO" id="GO:0003700">
    <property type="term" value="F:DNA-binding transcription factor activity"/>
    <property type="evidence" value="ECO:0007669"/>
    <property type="project" value="InterPro"/>
</dbReference>
<protein>
    <submittedName>
        <fullName evidence="5">AraC family transcriptional regulator</fullName>
    </submittedName>
</protein>
<dbReference type="InterPro" id="IPR032783">
    <property type="entry name" value="AraC_lig"/>
</dbReference>
<dbReference type="InterPro" id="IPR018062">
    <property type="entry name" value="HTH_AraC-typ_CS"/>
</dbReference>
<dbReference type="PANTHER" id="PTHR46796:SF13">
    <property type="entry name" value="HTH-TYPE TRANSCRIPTIONAL ACTIVATOR RHAS"/>
    <property type="match status" value="1"/>
</dbReference>
<dbReference type="Gene3D" id="1.10.10.60">
    <property type="entry name" value="Homeodomain-like"/>
    <property type="match status" value="2"/>
</dbReference>
<dbReference type="GO" id="GO:0043565">
    <property type="term" value="F:sequence-specific DNA binding"/>
    <property type="evidence" value="ECO:0007669"/>
    <property type="project" value="InterPro"/>
</dbReference>
<dbReference type="PROSITE" id="PS00041">
    <property type="entry name" value="HTH_ARAC_FAMILY_1"/>
    <property type="match status" value="1"/>
</dbReference>
<reference evidence="5" key="1">
    <citation type="submission" date="2023-02" db="EMBL/GenBank/DDBJ databases">
        <title>Kitasatospora phosalacinea NBRC 14627.</title>
        <authorList>
            <person name="Ichikawa N."/>
            <person name="Sato H."/>
            <person name="Tonouchi N."/>
        </authorList>
    </citation>
    <scope>NUCLEOTIDE SEQUENCE</scope>
    <source>
        <strain evidence="5">NBRC 14627</strain>
    </source>
</reference>
<organism evidence="5 6">
    <name type="scientific">Kitasatospora phosalacinea</name>
    <dbReference type="NCBI Taxonomy" id="2065"/>
    <lineage>
        <taxon>Bacteria</taxon>
        <taxon>Bacillati</taxon>
        <taxon>Actinomycetota</taxon>
        <taxon>Actinomycetes</taxon>
        <taxon>Kitasatosporales</taxon>
        <taxon>Streptomycetaceae</taxon>
        <taxon>Kitasatospora</taxon>
    </lineage>
</organism>
<dbReference type="InterPro" id="IPR011051">
    <property type="entry name" value="RmlC_Cupin_sf"/>
</dbReference>
<dbReference type="PANTHER" id="PTHR46796">
    <property type="entry name" value="HTH-TYPE TRANSCRIPTIONAL ACTIVATOR RHAS-RELATED"/>
    <property type="match status" value="1"/>
</dbReference>
<dbReference type="InterPro" id="IPR018060">
    <property type="entry name" value="HTH_AraC"/>
</dbReference>
<dbReference type="Pfam" id="PF12852">
    <property type="entry name" value="Cupin_6"/>
    <property type="match status" value="1"/>
</dbReference>
<keyword evidence="1" id="KW-0805">Transcription regulation</keyword>
<dbReference type="RefSeq" id="WP_285736940.1">
    <property type="nucleotide sequence ID" value="NZ_BSSA01000010.1"/>
</dbReference>
<evidence type="ECO:0000313" key="5">
    <source>
        <dbReference type="EMBL" id="GLW71134.1"/>
    </source>
</evidence>
<sequence length="328" mass="34998">MDVLSDVVTVARTGRPRSARVRWHAPWAQEFAAVPGALAFQLVLEGRCWLLRPDTAPLRLERGDVLFLPRGGGHVLADSPTVSEVAPACTPDSFPADTAPVAADRVDRLGLDGPATVLLCGAYRTDPSRTHPLLHTLPELLHLPSAPADHPELHAAVGLLAAEANGPQLGTDAIVPALLDTLLVYLLRRCFTDPAVRTGRNTRDARNSPEGTADWATALGDPALHALHTAPGEPWTVAGLAARAGLSRAAFARRFAATVGLPPLRYLTWWRMASAARMLRETDAPLRTVAARLGYTSEFAFAAAFKRAHGRPPGAYRRSPSDLSTGVG</sequence>
<proteinExistence type="predicted"/>
<keyword evidence="3" id="KW-0804">Transcription</keyword>
<comment type="caution">
    <text evidence="5">The sequence shown here is derived from an EMBL/GenBank/DDBJ whole genome shotgun (WGS) entry which is preliminary data.</text>
</comment>
<evidence type="ECO:0000256" key="3">
    <source>
        <dbReference type="ARBA" id="ARBA00023163"/>
    </source>
</evidence>
<feature type="domain" description="HTH araC/xylS-type" evidence="4">
    <location>
        <begin position="221"/>
        <end position="319"/>
    </location>
</feature>
<evidence type="ECO:0000259" key="4">
    <source>
        <dbReference type="PROSITE" id="PS01124"/>
    </source>
</evidence>
<dbReference type="AlphaFoldDB" id="A0A9W6V0R2"/>
<dbReference type="InterPro" id="IPR009057">
    <property type="entry name" value="Homeodomain-like_sf"/>
</dbReference>
<dbReference type="InterPro" id="IPR050204">
    <property type="entry name" value="AraC_XylS_family_regulators"/>
</dbReference>
<dbReference type="SMART" id="SM00342">
    <property type="entry name" value="HTH_ARAC"/>
    <property type="match status" value="1"/>
</dbReference>
<dbReference type="EMBL" id="BSSA01000010">
    <property type="protein sequence ID" value="GLW71134.1"/>
    <property type="molecule type" value="Genomic_DNA"/>
</dbReference>